<dbReference type="InterPro" id="IPR036390">
    <property type="entry name" value="WH_DNA-bd_sf"/>
</dbReference>
<dbReference type="AlphaFoldDB" id="A0AA41Y782"/>
<dbReference type="GO" id="GO:0005829">
    <property type="term" value="C:cytosol"/>
    <property type="evidence" value="ECO:0007669"/>
    <property type="project" value="TreeGrafter"/>
</dbReference>
<dbReference type="InterPro" id="IPR036388">
    <property type="entry name" value="WH-like_DNA-bd_sf"/>
</dbReference>
<dbReference type="EMBL" id="JAPAAF010000047">
    <property type="protein sequence ID" value="MCW0484716.1"/>
    <property type="molecule type" value="Genomic_DNA"/>
</dbReference>
<evidence type="ECO:0000313" key="1">
    <source>
        <dbReference type="EMBL" id="MCW0484716.1"/>
    </source>
</evidence>
<dbReference type="GO" id="GO:0003700">
    <property type="term" value="F:DNA-binding transcription factor activity"/>
    <property type="evidence" value="ECO:0007669"/>
    <property type="project" value="TreeGrafter"/>
</dbReference>
<protein>
    <submittedName>
        <fullName evidence="1">Rrf2 family transcriptional regulator</fullName>
    </submittedName>
</protein>
<dbReference type="PANTHER" id="PTHR33221:SF15">
    <property type="entry name" value="HTH-TYPE TRANSCRIPTIONAL REGULATOR YWGB-RELATED"/>
    <property type="match status" value="1"/>
</dbReference>
<sequence>MFNKETEYALRSLVYIQQQNDRNRRPGIMEIAREIEAPRPFTAKVLQRLVRLGFIISVKGIGGGFYFDPEKPELALKELILATEGGHIFNGCGFGLKQCSSDKPCPLHEQYAPIRDAINKLVSEETIQSLVRKAALGEKNHLVEL</sequence>
<dbReference type="PANTHER" id="PTHR33221">
    <property type="entry name" value="WINGED HELIX-TURN-HELIX TRANSCRIPTIONAL REGULATOR, RRF2 FAMILY"/>
    <property type="match status" value="1"/>
</dbReference>
<keyword evidence="2" id="KW-1185">Reference proteome</keyword>
<gene>
    <name evidence="1" type="ORF">N2K84_18425</name>
</gene>
<dbReference type="SUPFAM" id="SSF46785">
    <property type="entry name" value="Winged helix' DNA-binding domain"/>
    <property type="match status" value="1"/>
</dbReference>
<dbReference type="Gene3D" id="1.10.10.10">
    <property type="entry name" value="Winged helix-like DNA-binding domain superfamily/Winged helix DNA-binding domain"/>
    <property type="match status" value="1"/>
</dbReference>
<dbReference type="PROSITE" id="PS51197">
    <property type="entry name" value="HTH_RRF2_2"/>
    <property type="match status" value="1"/>
</dbReference>
<dbReference type="Pfam" id="PF02082">
    <property type="entry name" value="Rrf2"/>
    <property type="match status" value="1"/>
</dbReference>
<reference evidence="1" key="1">
    <citation type="submission" date="2022-10" db="EMBL/GenBank/DDBJ databases">
        <title>Gaoshiqiia sediminis gen. nov., sp. nov., isolated from coastal sediment.</title>
        <authorList>
            <person name="Yu W.X."/>
            <person name="Mu D.S."/>
            <person name="Du J.Z."/>
            <person name="Liang Y.Q."/>
        </authorList>
    </citation>
    <scope>NUCLEOTIDE SEQUENCE</scope>
    <source>
        <strain evidence="1">A06</strain>
    </source>
</reference>
<comment type="caution">
    <text evidence="1">The sequence shown here is derived from an EMBL/GenBank/DDBJ whole genome shotgun (WGS) entry which is preliminary data.</text>
</comment>
<accession>A0AA41Y782</accession>
<dbReference type="RefSeq" id="WP_282593307.1">
    <property type="nucleotide sequence ID" value="NZ_JAPAAF010000047.1"/>
</dbReference>
<evidence type="ECO:0000313" key="2">
    <source>
        <dbReference type="Proteomes" id="UP001163821"/>
    </source>
</evidence>
<dbReference type="NCBIfam" id="TIGR00738">
    <property type="entry name" value="rrf2_super"/>
    <property type="match status" value="1"/>
</dbReference>
<dbReference type="InterPro" id="IPR000944">
    <property type="entry name" value="Tscrpt_reg_Rrf2"/>
</dbReference>
<proteinExistence type="predicted"/>
<organism evidence="1 2">
    <name type="scientific">Gaoshiqia sediminis</name>
    <dbReference type="NCBI Taxonomy" id="2986998"/>
    <lineage>
        <taxon>Bacteria</taxon>
        <taxon>Pseudomonadati</taxon>
        <taxon>Bacteroidota</taxon>
        <taxon>Bacteroidia</taxon>
        <taxon>Marinilabiliales</taxon>
        <taxon>Prolixibacteraceae</taxon>
        <taxon>Gaoshiqia</taxon>
    </lineage>
</organism>
<name>A0AA41Y782_9BACT</name>
<dbReference type="Proteomes" id="UP001163821">
    <property type="component" value="Unassembled WGS sequence"/>
</dbReference>